<evidence type="ECO:0000256" key="6">
    <source>
        <dbReference type="ARBA" id="ARBA00023235"/>
    </source>
</evidence>
<dbReference type="GO" id="GO:0019698">
    <property type="term" value="P:D-galacturonate catabolic process"/>
    <property type="evidence" value="ECO:0007669"/>
    <property type="project" value="TreeGrafter"/>
</dbReference>
<dbReference type="Proteomes" id="UP000294555">
    <property type="component" value="Unassembled WGS sequence"/>
</dbReference>
<comment type="catalytic activity">
    <reaction evidence="7">
        <text>aldehydo-D-galacturonate = keto-D-tagaturonate</text>
        <dbReference type="Rhea" id="RHEA:27702"/>
        <dbReference type="ChEBI" id="CHEBI:12952"/>
        <dbReference type="ChEBI" id="CHEBI:17886"/>
    </reaction>
</comment>
<dbReference type="Gene3D" id="3.20.20.140">
    <property type="entry name" value="Metal-dependent hydrolases"/>
    <property type="match status" value="1"/>
</dbReference>
<dbReference type="PANTHER" id="PTHR30068">
    <property type="entry name" value="URONATE ISOMERASE"/>
    <property type="match status" value="1"/>
</dbReference>
<dbReference type="Gene3D" id="1.10.2020.10">
    <property type="entry name" value="uronate isomerase, domain 2, chain A"/>
    <property type="match status" value="1"/>
</dbReference>
<organism evidence="8 9">
    <name type="scientific">Sodalis ligni</name>
    <dbReference type="NCBI Taxonomy" id="2697027"/>
    <lineage>
        <taxon>Bacteria</taxon>
        <taxon>Pseudomonadati</taxon>
        <taxon>Pseudomonadota</taxon>
        <taxon>Gammaproteobacteria</taxon>
        <taxon>Enterobacterales</taxon>
        <taxon>Bruguierivoracaceae</taxon>
        <taxon>Sodalis</taxon>
    </lineage>
</organism>
<sequence length="467" mass="53245">MEFIGKDFMLTNEAAREIYHQFAAHQPIIDYHCHLDPRAIAENKPFDTITDLWLEGDHYKWRAMRANGVPEEKITGSAPAVEKFQAWAETLDSCIGNPLYHWTHLELKFYFGITETLNGDNWRRIWDQCNRLLQRPEFSPKGLITQSNVAVICTTDSPTDTLEYHDAIRADEAFPCKVLPTFRPDAALDAEGEAFIHFVSVMAQLTGKEITRFGDFAAALENRVEYFHQHGGRLADHGLTEVNYLPADEKTLDALLAKKCRGLTLAPDEKIRFQSAVLLALAGAYARRRWAMQIHFGALRNNNTRRFNELGANIGCDSLCSQSDIAQQLNALLDAMDQRESLPKTILYNLDPAQNDVVASALANFQRPGAVKSPMQFGSGWWFNDTRRGMVRQLTTLADQGLLMNFVGMLTDSRSFVSYPRHDYFRRIFCNLVGLWVTQGEIPNDMKLLKRLTENVCYNNARDYFQF</sequence>
<evidence type="ECO:0000313" key="8">
    <source>
        <dbReference type="EMBL" id="TCL06157.1"/>
    </source>
</evidence>
<evidence type="ECO:0000256" key="7">
    <source>
        <dbReference type="HAMAP-Rule" id="MF_00675"/>
    </source>
</evidence>
<keyword evidence="6 7" id="KW-0413">Isomerase</keyword>
<comment type="pathway">
    <text evidence="2 7">Carbohydrate metabolism; pentose and glucuronate interconversion.</text>
</comment>
<dbReference type="RefSeq" id="WP_132925340.1">
    <property type="nucleotide sequence ID" value="NZ_SJOI01000001.1"/>
</dbReference>
<comment type="similarity">
    <text evidence="3 7">Belongs to the metallo-dependent hydrolases superfamily. Uronate isomerase family.</text>
</comment>
<proteinExistence type="inferred from homology"/>
<evidence type="ECO:0000313" key="9">
    <source>
        <dbReference type="Proteomes" id="UP000294555"/>
    </source>
</evidence>
<dbReference type="PANTHER" id="PTHR30068:SF4">
    <property type="entry name" value="URONATE ISOMERASE"/>
    <property type="match status" value="1"/>
</dbReference>
<dbReference type="SUPFAM" id="SSF51556">
    <property type="entry name" value="Metallo-dependent hydrolases"/>
    <property type="match status" value="1"/>
</dbReference>
<dbReference type="OrthoDB" id="9766564at2"/>
<dbReference type="EC" id="5.3.1.12" evidence="4 7"/>
<keyword evidence="9" id="KW-1185">Reference proteome</keyword>
<dbReference type="Pfam" id="PF02614">
    <property type="entry name" value="UxaC"/>
    <property type="match status" value="1"/>
</dbReference>
<evidence type="ECO:0000256" key="5">
    <source>
        <dbReference type="ARBA" id="ARBA00020555"/>
    </source>
</evidence>
<protein>
    <recommendedName>
        <fullName evidence="5 7">Uronate isomerase</fullName>
        <ecNumber evidence="4 7">5.3.1.12</ecNumber>
    </recommendedName>
    <alternativeName>
        <fullName evidence="7">Glucuronate isomerase</fullName>
    </alternativeName>
    <alternativeName>
        <fullName evidence="7">Uronic isomerase</fullName>
    </alternativeName>
</protein>
<reference evidence="8 9" key="1">
    <citation type="submission" date="2019-02" db="EMBL/GenBank/DDBJ databases">
        <title>Investigation of anaerobic lignin degradation for improved lignocellulosic biofuels.</title>
        <authorList>
            <person name="Deangelis K."/>
        </authorList>
    </citation>
    <scope>NUCLEOTIDE SEQUENCE [LARGE SCALE GENOMIC DNA]</scope>
    <source>
        <strain evidence="8 9">159R</strain>
    </source>
</reference>
<name>A0A4R1NGK9_9GAMM</name>
<dbReference type="HAMAP" id="MF_00675">
    <property type="entry name" value="UxaC"/>
    <property type="match status" value="1"/>
</dbReference>
<dbReference type="NCBIfam" id="NF002794">
    <property type="entry name" value="PRK02925.1"/>
    <property type="match status" value="1"/>
</dbReference>
<dbReference type="EMBL" id="SJOI01000001">
    <property type="protein sequence ID" value="TCL06157.1"/>
    <property type="molecule type" value="Genomic_DNA"/>
</dbReference>
<evidence type="ECO:0000256" key="3">
    <source>
        <dbReference type="ARBA" id="ARBA00008397"/>
    </source>
</evidence>
<dbReference type="UniPathway" id="UPA00246"/>
<dbReference type="AlphaFoldDB" id="A0A4R1NGK9"/>
<gene>
    <name evidence="7" type="primary">uxaC</name>
    <name evidence="8" type="ORF">EZJ58_4389</name>
</gene>
<comment type="catalytic activity">
    <reaction evidence="1 7">
        <text>D-glucuronate = D-fructuronate</text>
        <dbReference type="Rhea" id="RHEA:13049"/>
        <dbReference type="ChEBI" id="CHEBI:58720"/>
        <dbReference type="ChEBI" id="CHEBI:59863"/>
        <dbReference type="EC" id="5.3.1.12"/>
    </reaction>
</comment>
<dbReference type="InterPro" id="IPR032466">
    <property type="entry name" value="Metal_Hydrolase"/>
</dbReference>
<accession>A0A4R1NGK9</accession>
<dbReference type="InterPro" id="IPR003766">
    <property type="entry name" value="Uronate_isomerase"/>
</dbReference>
<evidence type="ECO:0000256" key="2">
    <source>
        <dbReference type="ARBA" id="ARBA00004892"/>
    </source>
</evidence>
<dbReference type="GO" id="GO:0008880">
    <property type="term" value="F:glucuronate isomerase activity"/>
    <property type="evidence" value="ECO:0007669"/>
    <property type="project" value="UniProtKB-UniRule"/>
</dbReference>
<dbReference type="GO" id="GO:0042840">
    <property type="term" value="P:D-glucuronate catabolic process"/>
    <property type="evidence" value="ECO:0007669"/>
    <property type="project" value="TreeGrafter"/>
</dbReference>
<evidence type="ECO:0000256" key="4">
    <source>
        <dbReference type="ARBA" id="ARBA00012546"/>
    </source>
</evidence>
<evidence type="ECO:0000256" key="1">
    <source>
        <dbReference type="ARBA" id="ARBA00001165"/>
    </source>
</evidence>
<comment type="caution">
    <text evidence="8">The sequence shown here is derived from an EMBL/GenBank/DDBJ whole genome shotgun (WGS) entry which is preliminary data.</text>
</comment>